<accession>H8GCH6</accession>
<dbReference type="SUPFAM" id="SSF52949">
    <property type="entry name" value="Macro domain-like"/>
    <property type="match status" value="1"/>
</dbReference>
<gene>
    <name evidence="2" type="ORF">SacazDRAFT_02897</name>
</gene>
<proteinExistence type="predicted"/>
<dbReference type="InterPro" id="IPR002589">
    <property type="entry name" value="Macro_dom"/>
</dbReference>
<dbReference type="PROSITE" id="PS51154">
    <property type="entry name" value="MACRO"/>
    <property type="match status" value="1"/>
</dbReference>
<dbReference type="AlphaFoldDB" id="H8GCH6"/>
<dbReference type="Gene3D" id="3.40.220.10">
    <property type="entry name" value="Leucine Aminopeptidase, subunit E, domain 1"/>
    <property type="match status" value="1"/>
</dbReference>
<dbReference type="Pfam" id="PF01661">
    <property type="entry name" value="Macro"/>
    <property type="match status" value="1"/>
</dbReference>
<evidence type="ECO:0000259" key="1">
    <source>
        <dbReference type="PROSITE" id="PS51154"/>
    </source>
</evidence>
<keyword evidence="3" id="KW-1185">Reference proteome</keyword>
<dbReference type="HOGENOM" id="CLU_046550_6_2_11"/>
<protein>
    <submittedName>
        <fullName evidence="2">Phosphatase, C-terminal domain of histone macro H2A1 like protein</fullName>
    </submittedName>
</protein>
<name>H8GCH6_9PSEU</name>
<reference evidence="2 3" key="1">
    <citation type="journal article" date="2012" name="Stand. Genomic Sci.">
        <title>Genome sequence of the soil bacterium Saccharomonospora azurea type strain (NA-128(T)).</title>
        <authorList>
            <person name="Klenk H.P."/>
            <person name="Held B."/>
            <person name="Lucas S."/>
            <person name="Lapidus A."/>
            <person name="Copeland A."/>
            <person name="Hammon N."/>
            <person name="Pitluck S."/>
            <person name="Goodwin L.A."/>
            <person name="Han C."/>
            <person name="Tapia R."/>
            <person name="Brambilla E.M."/>
            <person name="Potter G."/>
            <person name="Land M."/>
            <person name="Ivanova N."/>
            <person name="Rohde M."/>
            <person name="Goker M."/>
            <person name="Detter J.C."/>
            <person name="Kyrpides N.C."/>
            <person name="Woyke T."/>
        </authorList>
    </citation>
    <scope>NUCLEOTIDE SEQUENCE [LARGE SCALE GENOMIC DNA]</scope>
    <source>
        <strain evidence="2 3">NA-128</strain>
    </source>
</reference>
<evidence type="ECO:0000313" key="3">
    <source>
        <dbReference type="Proteomes" id="UP000004705"/>
    </source>
</evidence>
<organism evidence="2 3">
    <name type="scientific">Saccharomonospora azurea NA-128</name>
    <dbReference type="NCBI Taxonomy" id="882081"/>
    <lineage>
        <taxon>Bacteria</taxon>
        <taxon>Bacillati</taxon>
        <taxon>Actinomycetota</taxon>
        <taxon>Actinomycetes</taxon>
        <taxon>Pseudonocardiales</taxon>
        <taxon>Pseudonocardiaceae</taxon>
        <taxon>Saccharomonospora</taxon>
    </lineage>
</organism>
<dbReference type="Proteomes" id="UP000004705">
    <property type="component" value="Chromosome"/>
</dbReference>
<dbReference type="SMART" id="SM00506">
    <property type="entry name" value="A1pp"/>
    <property type="match status" value="1"/>
</dbReference>
<dbReference type="InterPro" id="IPR043472">
    <property type="entry name" value="Macro_dom-like"/>
</dbReference>
<dbReference type="EMBL" id="CM001466">
    <property type="protein sequence ID" value="EHY89784.1"/>
    <property type="molecule type" value="Genomic_DNA"/>
</dbReference>
<feature type="domain" description="Macro" evidence="1">
    <location>
        <begin position="63"/>
        <end position="231"/>
    </location>
</feature>
<evidence type="ECO:0000313" key="2">
    <source>
        <dbReference type="EMBL" id="EHY89784.1"/>
    </source>
</evidence>
<sequence>MRRSSPALRVQVVGYVVTTGRVFCHAVGVTAESGTHTWNGTGAMTSSAVPELVLCAVDDSLAQAWHDVAGAVDGPVRVHRGSVLDIRAQAVVSPANSHGWMRGGVDAVYTQAFPGIEQQVRSTILAYHGGELPIGEAVVVPTGEPLPEWLISAPTMREPGERLPDDTVHPYLAARAVFLLWRDGQFEHGTRFRDVVETIAMPGLGTGVGGVSPRVCARQVAAAWDEVFARR</sequence>